<evidence type="ECO:0000259" key="1">
    <source>
        <dbReference type="Pfam" id="PF09565"/>
    </source>
</evidence>
<feature type="domain" description="Restriction endonuclease type II NgoFVII N-terminal" evidence="1">
    <location>
        <begin position="24"/>
        <end position="174"/>
    </location>
</feature>
<dbReference type="InterPro" id="IPR019065">
    <property type="entry name" value="RE_NgoFVII_N"/>
</dbReference>
<evidence type="ECO:0000313" key="4">
    <source>
        <dbReference type="Proteomes" id="UP000183469"/>
    </source>
</evidence>
<keyword evidence="3" id="KW-0255">Endonuclease</keyword>
<evidence type="ECO:0000259" key="2">
    <source>
        <dbReference type="Pfam" id="PF20731"/>
    </source>
</evidence>
<reference evidence="3 4" key="1">
    <citation type="submission" date="2016-10" db="EMBL/GenBank/DDBJ databases">
        <authorList>
            <person name="de Groot N.N."/>
        </authorList>
    </citation>
    <scope>NUCLEOTIDE SEQUENCE [LARGE SCALE GENOMIC DNA]</scope>
    <source>
        <strain evidence="3 4">DSM 2872</strain>
    </source>
</reference>
<name>A0A1H3VQ82_SELRU</name>
<dbReference type="Pfam" id="PF20731">
    <property type="entry name" value="RE_NgoFVII_C"/>
    <property type="match status" value="1"/>
</dbReference>
<dbReference type="Gene3D" id="3.30.870.10">
    <property type="entry name" value="Endonuclease Chain A"/>
    <property type="match status" value="1"/>
</dbReference>
<keyword evidence="3" id="KW-0540">Nuclease</keyword>
<dbReference type="SUPFAM" id="SSF56024">
    <property type="entry name" value="Phospholipase D/nuclease"/>
    <property type="match status" value="1"/>
</dbReference>
<protein>
    <submittedName>
        <fullName evidence="3">NgoFVII restriction endonuclease</fullName>
    </submittedName>
</protein>
<dbReference type="InterPro" id="IPR048923">
    <property type="entry name" value="RE_NgoFVII_C"/>
</dbReference>
<accession>A0A1H3VQ82</accession>
<organism evidence="3 4">
    <name type="scientific">Selenomonas ruminantium</name>
    <dbReference type="NCBI Taxonomy" id="971"/>
    <lineage>
        <taxon>Bacteria</taxon>
        <taxon>Bacillati</taxon>
        <taxon>Bacillota</taxon>
        <taxon>Negativicutes</taxon>
        <taxon>Selenomonadales</taxon>
        <taxon>Selenomonadaceae</taxon>
        <taxon>Selenomonas</taxon>
    </lineage>
</organism>
<dbReference type="Proteomes" id="UP000183469">
    <property type="component" value="Unassembled WGS sequence"/>
</dbReference>
<proteinExistence type="predicted"/>
<dbReference type="OrthoDB" id="4404208at2"/>
<dbReference type="RefSeq" id="WP_074670598.1">
    <property type="nucleotide sequence ID" value="NZ_FNQG01000002.1"/>
</dbReference>
<keyword evidence="3" id="KW-0378">Hydrolase</keyword>
<evidence type="ECO:0000313" key="3">
    <source>
        <dbReference type="EMBL" id="SDZ76936.1"/>
    </source>
</evidence>
<dbReference type="EMBL" id="FNQG01000002">
    <property type="protein sequence ID" value="SDZ76936.1"/>
    <property type="molecule type" value="Genomic_DNA"/>
</dbReference>
<dbReference type="GO" id="GO:0004519">
    <property type="term" value="F:endonuclease activity"/>
    <property type="evidence" value="ECO:0007669"/>
    <property type="project" value="UniProtKB-KW"/>
</dbReference>
<sequence>MHLLYSNILPLRVKPGEQSFLDAFTHSLDEADRLDVATGYASKGALLEIDRILQENTVSKVRINLGMYFIEGMPEGMYHAAMELAEKWQDTGQGEIHLVRPFKYHGKVYVFYKNDQPFRAFIGSHNLGAVKLEAANRRQYELSAMTENPEEVKALAKFVEELWQPKCSLPIADITGMTLITEKNMALNGVQEVSQLPPNSVELYDKHITLTSFELPLKVPAADERFMDDGKHYTKSNINVAYAAPRNARKARDWYEIQLTVSKSITTIEGYPEKNQPFFVVTDDGYWFKAHTTSDGNKQFSAVGNELLIGRWLKGRLEAAGLVKAVNNTQEDTDRTGMITKEMLAAYGRDTLILAKTDQKAVDVCENEEGEVTRTELDVWLLSFEQKMGNDEA</sequence>
<feature type="domain" description="Restriction endonuclease type II NgoFVII C-terminal B3-like DNA-binding" evidence="2">
    <location>
        <begin position="204"/>
        <end position="345"/>
    </location>
</feature>
<dbReference type="Pfam" id="PF09565">
    <property type="entry name" value="RE_NgoFVII"/>
    <property type="match status" value="1"/>
</dbReference>
<gene>
    <name evidence="3" type="ORF">SAMN05660648_00477</name>
</gene>
<dbReference type="AlphaFoldDB" id="A0A1H3VQ82"/>